<protein>
    <submittedName>
        <fullName evidence="2">Uncharacterized protein</fullName>
    </submittedName>
</protein>
<feature type="region of interest" description="Disordered" evidence="1">
    <location>
        <begin position="42"/>
        <end position="61"/>
    </location>
</feature>
<sequence length="144" mass="15927">MPQANLSRPLELAGYNAVTGSPIYSPRCCQATLMQVDKPGGGHHWQALPASKPAQKRKKKKNDLAHECNVLYEKIVESGYFPASPEPPWTAFSLDVLEQFLTMNVRSTLGGSAFQQGLAYGLQLHSYEITAEDPWKHQLSEALT</sequence>
<dbReference type="Proteomes" id="UP000054279">
    <property type="component" value="Unassembled WGS sequence"/>
</dbReference>
<gene>
    <name evidence="2" type="ORF">M422DRAFT_259305</name>
</gene>
<reference evidence="2 3" key="1">
    <citation type="submission" date="2014-06" db="EMBL/GenBank/DDBJ databases">
        <title>Evolutionary Origins and Diversification of the Mycorrhizal Mutualists.</title>
        <authorList>
            <consortium name="DOE Joint Genome Institute"/>
            <consortium name="Mycorrhizal Genomics Consortium"/>
            <person name="Kohler A."/>
            <person name="Kuo A."/>
            <person name="Nagy L.G."/>
            <person name="Floudas D."/>
            <person name="Copeland A."/>
            <person name="Barry K.W."/>
            <person name="Cichocki N."/>
            <person name="Veneault-Fourrey C."/>
            <person name="LaButti K."/>
            <person name="Lindquist E.A."/>
            <person name="Lipzen A."/>
            <person name="Lundell T."/>
            <person name="Morin E."/>
            <person name="Murat C."/>
            <person name="Riley R."/>
            <person name="Ohm R."/>
            <person name="Sun H."/>
            <person name="Tunlid A."/>
            <person name="Henrissat B."/>
            <person name="Grigoriev I.V."/>
            <person name="Hibbett D.S."/>
            <person name="Martin F."/>
        </authorList>
    </citation>
    <scope>NUCLEOTIDE SEQUENCE [LARGE SCALE GENOMIC DNA]</scope>
    <source>
        <strain evidence="2 3">SS14</strain>
    </source>
</reference>
<evidence type="ECO:0000313" key="3">
    <source>
        <dbReference type="Proteomes" id="UP000054279"/>
    </source>
</evidence>
<name>A0A0C9VKU2_SPHS4</name>
<proteinExistence type="predicted"/>
<organism evidence="2 3">
    <name type="scientific">Sphaerobolus stellatus (strain SS14)</name>
    <dbReference type="NCBI Taxonomy" id="990650"/>
    <lineage>
        <taxon>Eukaryota</taxon>
        <taxon>Fungi</taxon>
        <taxon>Dikarya</taxon>
        <taxon>Basidiomycota</taxon>
        <taxon>Agaricomycotina</taxon>
        <taxon>Agaricomycetes</taxon>
        <taxon>Phallomycetidae</taxon>
        <taxon>Geastrales</taxon>
        <taxon>Sphaerobolaceae</taxon>
        <taxon>Sphaerobolus</taxon>
    </lineage>
</organism>
<accession>A0A0C9VKU2</accession>
<dbReference type="HOGENOM" id="CLU_1797696_0_0_1"/>
<keyword evidence="3" id="KW-1185">Reference proteome</keyword>
<dbReference type="EMBL" id="KN837163">
    <property type="protein sequence ID" value="KIJ38151.1"/>
    <property type="molecule type" value="Genomic_DNA"/>
</dbReference>
<dbReference type="AlphaFoldDB" id="A0A0C9VKU2"/>
<evidence type="ECO:0000256" key="1">
    <source>
        <dbReference type="SAM" id="MobiDB-lite"/>
    </source>
</evidence>
<evidence type="ECO:0000313" key="2">
    <source>
        <dbReference type="EMBL" id="KIJ38151.1"/>
    </source>
</evidence>